<dbReference type="GO" id="GO:0003676">
    <property type="term" value="F:nucleic acid binding"/>
    <property type="evidence" value="ECO:0007669"/>
    <property type="project" value="InterPro"/>
</dbReference>
<dbReference type="HOGENOM" id="CLU_046752_8_0_1"/>
<evidence type="ECO:0000313" key="3">
    <source>
        <dbReference type="EMBL" id="EKC22087.1"/>
    </source>
</evidence>
<feature type="region of interest" description="Disordered" evidence="1">
    <location>
        <begin position="1"/>
        <end position="27"/>
    </location>
</feature>
<gene>
    <name evidence="3" type="ORF">CGI_10002800</name>
</gene>
<dbReference type="InParanoid" id="K1PE14"/>
<dbReference type="InterPro" id="IPR004875">
    <property type="entry name" value="DDE_SF_endonuclease_dom"/>
</dbReference>
<sequence>MSLRQWLTTGKLKTTAPTVPGLPDPGDCTEPREAAAFQAANDAVETIVTSTTDSLLSTPRKRKRGEYNNLDEEQRAKIGRLAVEDGVARATRRFMSNSGIKVSESTVRSIRDWYLRARKASGDSHLAALPRSPRGNTLMLGSLDSEVQNWIRQVRLNGGVINLRIVMAGAEAIVTKFDRKKLARFGGHIEITKHLARSIMRRMGFVKRKGTKAVKTLPSDFDDIKCEFVKKVNNVVSEYSVPDSLIINWDQTGCQLVPGGEWTMEEKGSKQVTVAGIDDKRQIRLLLGITKSGTLLPPQLIYAGKTERCLPQSVEFPSDWDITFTETHWSNESSMLRYVDKVIVPYVNEIREELPLDRINQKAIPIFDIFAAHRTNSLIEKLKSHNIQPLYVPGACTDKLQPLYVAVNYDYKEKLKAEFHEWYSTQVFESLDRDGPGSANIDLKTSTLKPLHANWVINTHCNMSKRPELIKSGFQKVGL</sequence>
<evidence type="ECO:0000256" key="1">
    <source>
        <dbReference type="SAM" id="MobiDB-lite"/>
    </source>
</evidence>
<dbReference type="AlphaFoldDB" id="K1PE14"/>
<name>K1PE14_MAGGI</name>
<feature type="compositionally biased region" description="Polar residues" evidence="1">
    <location>
        <begin position="1"/>
        <end position="17"/>
    </location>
</feature>
<organism evidence="3">
    <name type="scientific">Magallana gigas</name>
    <name type="common">Pacific oyster</name>
    <name type="synonym">Crassostrea gigas</name>
    <dbReference type="NCBI Taxonomy" id="29159"/>
    <lineage>
        <taxon>Eukaryota</taxon>
        <taxon>Metazoa</taxon>
        <taxon>Spiralia</taxon>
        <taxon>Lophotrochozoa</taxon>
        <taxon>Mollusca</taxon>
        <taxon>Bivalvia</taxon>
        <taxon>Autobranchia</taxon>
        <taxon>Pteriomorphia</taxon>
        <taxon>Ostreida</taxon>
        <taxon>Ostreoidea</taxon>
        <taxon>Ostreidae</taxon>
        <taxon>Magallana</taxon>
    </lineage>
</organism>
<dbReference type="Pfam" id="PF03184">
    <property type="entry name" value="DDE_1"/>
    <property type="match status" value="1"/>
</dbReference>
<dbReference type="EMBL" id="JH818559">
    <property type="protein sequence ID" value="EKC22087.1"/>
    <property type="molecule type" value="Genomic_DNA"/>
</dbReference>
<proteinExistence type="predicted"/>
<reference evidence="3" key="1">
    <citation type="journal article" date="2012" name="Nature">
        <title>The oyster genome reveals stress adaptation and complexity of shell formation.</title>
        <authorList>
            <person name="Zhang G."/>
            <person name="Fang X."/>
            <person name="Guo X."/>
            <person name="Li L."/>
            <person name="Luo R."/>
            <person name="Xu F."/>
            <person name="Yang P."/>
            <person name="Zhang L."/>
            <person name="Wang X."/>
            <person name="Qi H."/>
            <person name="Xiong Z."/>
            <person name="Que H."/>
            <person name="Xie Y."/>
            <person name="Holland P.W."/>
            <person name="Paps J."/>
            <person name="Zhu Y."/>
            <person name="Wu F."/>
            <person name="Chen Y."/>
            <person name="Wang J."/>
            <person name="Peng C."/>
            <person name="Meng J."/>
            <person name="Yang L."/>
            <person name="Liu J."/>
            <person name="Wen B."/>
            <person name="Zhang N."/>
            <person name="Huang Z."/>
            <person name="Zhu Q."/>
            <person name="Feng Y."/>
            <person name="Mount A."/>
            <person name="Hedgecock D."/>
            <person name="Xu Z."/>
            <person name="Liu Y."/>
            <person name="Domazet-Loso T."/>
            <person name="Du Y."/>
            <person name="Sun X."/>
            <person name="Zhang S."/>
            <person name="Liu B."/>
            <person name="Cheng P."/>
            <person name="Jiang X."/>
            <person name="Li J."/>
            <person name="Fan D."/>
            <person name="Wang W."/>
            <person name="Fu W."/>
            <person name="Wang T."/>
            <person name="Wang B."/>
            <person name="Zhang J."/>
            <person name="Peng Z."/>
            <person name="Li Y."/>
            <person name="Li N."/>
            <person name="Wang J."/>
            <person name="Chen M."/>
            <person name="He Y."/>
            <person name="Tan F."/>
            <person name="Song X."/>
            <person name="Zheng Q."/>
            <person name="Huang R."/>
            <person name="Yang H."/>
            <person name="Du X."/>
            <person name="Chen L."/>
            <person name="Yang M."/>
            <person name="Gaffney P.M."/>
            <person name="Wang S."/>
            <person name="Luo L."/>
            <person name="She Z."/>
            <person name="Ming Y."/>
            <person name="Huang W."/>
            <person name="Zhang S."/>
            <person name="Huang B."/>
            <person name="Zhang Y."/>
            <person name="Qu T."/>
            <person name="Ni P."/>
            <person name="Miao G."/>
            <person name="Wang J."/>
            <person name="Wang Q."/>
            <person name="Steinberg C.E."/>
            <person name="Wang H."/>
            <person name="Li N."/>
            <person name="Qian L."/>
            <person name="Zhang G."/>
            <person name="Li Y."/>
            <person name="Yang H."/>
            <person name="Liu X."/>
            <person name="Wang J."/>
            <person name="Yin Y."/>
            <person name="Wang J."/>
        </authorList>
    </citation>
    <scope>NUCLEOTIDE SEQUENCE [LARGE SCALE GENOMIC DNA]</scope>
    <source>
        <strain evidence="3">05x7-T-G4-1.051#20</strain>
    </source>
</reference>
<feature type="domain" description="DDE-1" evidence="2">
    <location>
        <begin position="282"/>
        <end position="424"/>
    </location>
</feature>
<protein>
    <submittedName>
        <fullName evidence="3">Pogo transposable element with KRAB domain</fullName>
    </submittedName>
</protein>
<accession>K1PE14</accession>
<evidence type="ECO:0000259" key="2">
    <source>
        <dbReference type="Pfam" id="PF03184"/>
    </source>
</evidence>